<dbReference type="EMBL" id="CP157484">
    <property type="protein sequence ID" value="XBO37450.1"/>
    <property type="molecule type" value="Genomic_DNA"/>
</dbReference>
<feature type="chain" id="PRO_5043380655" evidence="1">
    <location>
        <begin position="24"/>
        <end position="137"/>
    </location>
</feature>
<dbReference type="AlphaFoldDB" id="A0AAU7JB68"/>
<dbReference type="Pfam" id="PF06823">
    <property type="entry name" value="DUF1236"/>
    <property type="match status" value="1"/>
</dbReference>
<protein>
    <submittedName>
        <fullName evidence="2">DUF1236 domain-containing protein</fullName>
    </submittedName>
</protein>
<name>A0AAU7JB68_9HYPH</name>
<reference evidence="2" key="1">
    <citation type="submission" date="2024-05" db="EMBL/GenBank/DDBJ databases">
        <authorList>
            <person name="Kim S."/>
            <person name="Heo J."/>
            <person name="Choi H."/>
            <person name="Choi Y."/>
            <person name="Kwon S.-W."/>
            <person name="Kim Y."/>
        </authorList>
    </citation>
    <scope>NUCLEOTIDE SEQUENCE</scope>
    <source>
        <strain evidence="2">KACC 23698</strain>
    </source>
</reference>
<sequence length="137" mass="13850">MNTKLLSCAALAALIAMPIAAQAQSSGGAAAGATAGAVGGAVVGGPVGAVVGGATGAIVGGLAGPDETRFKEYVVKEHHPSVRVQEKVVVGESLPRNVQIYEVPASAGVKTTYRYSVVNDRTVLVDPQTRRIVQVID</sequence>
<proteinExistence type="predicted"/>
<evidence type="ECO:0000256" key="1">
    <source>
        <dbReference type="SAM" id="SignalP"/>
    </source>
</evidence>
<organism evidence="2">
    <name type="scientific">Alsobacter sp. KACC 23698</name>
    <dbReference type="NCBI Taxonomy" id="3149229"/>
    <lineage>
        <taxon>Bacteria</taxon>
        <taxon>Pseudomonadati</taxon>
        <taxon>Pseudomonadota</taxon>
        <taxon>Alphaproteobacteria</taxon>
        <taxon>Hyphomicrobiales</taxon>
        <taxon>Alsobacteraceae</taxon>
        <taxon>Alsobacter</taxon>
    </lineage>
</organism>
<feature type="signal peptide" evidence="1">
    <location>
        <begin position="1"/>
        <end position="23"/>
    </location>
</feature>
<evidence type="ECO:0000313" key="2">
    <source>
        <dbReference type="EMBL" id="XBO37450.1"/>
    </source>
</evidence>
<gene>
    <name evidence="2" type="ORF">ABEG18_17160</name>
</gene>
<dbReference type="InterPro" id="IPR009642">
    <property type="entry name" value="DUF1236"/>
</dbReference>
<dbReference type="RefSeq" id="WP_406854271.1">
    <property type="nucleotide sequence ID" value="NZ_CP157484.1"/>
</dbReference>
<keyword evidence="1" id="KW-0732">Signal</keyword>
<dbReference type="Gene3D" id="3.10.450.160">
    <property type="entry name" value="inner membrane protein cigr"/>
    <property type="match status" value="1"/>
</dbReference>
<accession>A0AAU7JB68</accession>